<organism evidence="3 4">
    <name type="scientific">Enterococcus wangshanyuanii</name>
    <dbReference type="NCBI Taxonomy" id="2005703"/>
    <lineage>
        <taxon>Bacteria</taxon>
        <taxon>Bacillati</taxon>
        <taxon>Bacillota</taxon>
        <taxon>Bacilli</taxon>
        <taxon>Lactobacillales</taxon>
        <taxon>Enterococcaceae</taxon>
        <taxon>Enterococcus</taxon>
    </lineage>
</organism>
<dbReference type="Pfam" id="PF03374">
    <property type="entry name" value="ANT"/>
    <property type="match status" value="1"/>
</dbReference>
<feature type="domain" description="AntA/AntB antirepressor" evidence="2">
    <location>
        <begin position="17"/>
        <end position="84"/>
    </location>
</feature>
<dbReference type="EMBL" id="BMKI01000019">
    <property type="protein sequence ID" value="GGD04878.1"/>
    <property type="molecule type" value="Genomic_DNA"/>
</dbReference>
<sequence length="238" mass="27136">MNNLIKVTTNENDEQLVSARDLHRALEIKTRFSQWVTQNFKPFRENVDFSSVVVTTQQNQYGGLKELQDYAMSVEMAKHIAMMTGTSKGFEVRDYFISVEKAWNNPDMVVKRAMQIQQKKIESLQLENQELKPKAIFADAVATSKTSILVGELAKILKQNGVDIGANRLFEWLRDNGYLIKRKGADWNMPTQYSMELGLFEIKETAIPHSDGTITISKTSKVSGRGQVYFINKFSRGK</sequence>
<dbReference type="Proteomes" id="UP000630615">
    <property type="component" value="Unassembled WGS sequence"/>
</dbReference>
<evidence type="ECO:0000313" key="4">
    <source>
        <dbReference type="Proteomes" id="UP000630615"/>
    </source>
</evidence>
<evidence type="ECO:0000259" key="1">
    <source>
        <dbReference type="Pfam" id="PF03374"/>
    </source>
</evidence>
<gene>
    <name evidence="3" type="ORF">GCM10011573_37960</name>
</gene>
<dbReference type="PANTHER" id="PTHR36180:SF1">
    <property type="entry name" value="ANTA_ANTB ANTIREPRESSOR DOMAIN-CONTAINING PROTEIN"/>
    <property type="match status" value="1"/>
</dbReference>
<evidence type="ECO:0000313" key="3">
    <source>
        <dbReference type="EMBL" id="GGD04878.1"/>
    </source>
</evidence>
<name>A0ABQ1PV64_9ENTE</name>
<keyword evidence="4" id="KW-1185">Reference proteome</keyword>
<dbReference type="RefSeq" id="WP_088269580.1">
    <property type="nucleotide sequence ID" value="NZ_BMKI01000019.1"/>
</dbReference>
<dbReference type="InterPro" id="IPR013557">
    <property type="entry name" value="AntA/B_antirep"/>
</dbReference>
<accession>A0ABQ1PV64</accession>
<feature type="domain" description="Antirepressor protein C-terminal" evidence="1">
    <location>
        <begin position="127"/>
        <end position="235"/>
    </location>
</feature>
<dbReference type="PANTHER" id="PTHR36180">
    <property type="entry name" value="DNA-BINDING PROTEIN-RELATED-RELATED"/>
    <property type="match status" value="1"/>
</dbReference>
<evidence type="ECO:0000259" key="2">
    <source>
        <dbReference type="Pfam" id="PF08346"/>
    </source>
</evidence>
<dbReference type="InterPro" id="IPR005039">
    <property type="entry name" value="Ant_C"/>
</dbReference>
<proteinExistence type="predicted"/>
<dbReference type="Pfam" id="PF08346">
    <property type="entry name" value="AntA"/>
    <property type="match status" value="1"/>
</dbReference>
<reference evidence="4" key="1">
    <citation type="journal article" date="2019" name="Int. J. Syst. Evol. Microbiol.">
        <title>The Global Catalogue of Microorganisms (GCM) 10K type strain sequencing project: providing services to taxonomists for standard genome sequencing and annotation.</title>
        <authorList>
            <consortium name="The Broad Institute Genomics Platform"/>
            <consortium name="The Broad Institute Genome Sequencing Center for Infectious Disease"/>
            <person name="Wu L."/>
            <person name="Ma J."/>
        </authorList>
    </citation>
    <scope>NUCLEOTIDE SEQUENCE [LARGE SCALE GENOMIC DNA]</scope>
    <source>
        <strain evidence="4">CGMCC 1.15942</strain>
    </source>
</reference>
<comment type="caution">
    <text evidence="3">The sequence shown here is derived from an EMBL/GenBank/DDBJ whole genome shotgun (WGS) entry which is preliminary data.</text>
</comment>
<protein>
    <submittedName>
        <fullName evidence="3">Oxidoreductase</fullName>
    </submittedName>
</protein>